<keyword evidence="1" id="KW-0808">Transferase</keyword>
<keyword evidence="1" id="KW-0489">Methyltransferase</keyword>
<sequence length="367" mass="41997">MLDSVTGALLQRGYDLLDKGLIPDFILRIVIRALCRQRLRETDHGSVQANFDAKMKWIEDSRRRESIADVPQKANEQHYEVSTEFITSCLGPMAKYSSCLYPTGKESLADAERLMMEMYCQKAKLQNGQYVLDLGCGWGSLSLYLAKKYPQSRIVGLSNSSTQKAFIDAEAKIRGLSNVKIITADVNTFDFDADCERFDRVLSIEMFEHMKNYELLLRKISTWMKPSKAEDSDPALLFVHIFCHKTVTYDFEESDGWMAQTFFSGGTMPSLDLFAYFQKDLTLVHSSYLPGTHYSRTLLAWLKLQDTRGSAGIADLEQDAEKKGLPREEGRKAWYRFRVFYIACAELFGMDHGQEWGVGHYVFQQKS</sequence>
<accession>A0ACB8RJZ7</accession>
<organism evidence="1 2">
    <name type="scientific">Auriscalpium vulgare</name>
    <dbReference type="NCBI Taxonomy" id="40419"/>
    <lineage>
        <taxon>Eukaryota</taxon>
        <taxon>Fungi</taxon>
        <taxon>Dikarya</taxon>
        <taxon>Basidiomycota</taxon>
        <taxon>Agaricomycotina</taxon>
        <taxon>Agaricomycetes</taxon>
        <taxon>Russulales</taxon>
        <taxon>Auriscalpiaceae</taxon>
        <taxon>Auriscalpium</taxon>
    </lineage>
</organism>
<dbReference type="EMBL" id="MU275990">
    <property type="protein sequence ID" value="KAI0044222.1"/>
    <property type="molecule type" value="Genomic_DNA"/>
</dbReference>
<proteinExistence type="predicted"/>
<protein>
    <submittedName>
        <fullName evidence="1">S-adenosyl-L-methionine-dependent methyltransferase</fullName>
    </submittedName>
</protein>
<gene>
    <name evidence="1" type="ORF">FA95DRAFT_1497466</name>
</gene>
<reference evidence="1" key="2">
    <citation type="journal article" date="2022" name="New Phytol.">
        <title>Evolutionary transition to the ectomycorrhizal habit in the genomes of a hyperdiverse lineage of mushroom-forming fungi.</title>
        <authorList>
            <person name="Looney B."/>
            <person name="Miyauchi S."/>
            <person name="Morin E."/>
            <person name="Drula E."/>
            <person name="Courty P.E."/>
            <person name="Kohler A."/>
            <person name="Kuo A."/>
            <person name="LaButti K."/>
            <person name="Pangilinan J."/>
            <person name="Lipzen A."/>
            <person name="Riley R."/>
            <person name="Andreopoulos W."/>
            <person name="He G."/>
            <person name="Johnson J."/>
            <person name="Nolan M."/>
            <person name="Tritt A."/>
            <person name="Barry K.W."/>
            <person name="Grigoriev I.V."/>
            <person name="Nagy L.G."/>
            <person name="Hibbett D."/>
            <person name="Henrissat B."/>
            <person name="Matheny P.B."/>
            <person name="Labbe J."/>
            <person name="Martin F.M."/>
        </authorList>
    </citation>
    <scope>NUCLEOTIDE SEQUENCE</scope>
    <source>
        <strain evidence="1">FP105234-sp</strain>
    </source>
</reference>
<keyword evidence="2" id="KW-1185">Reference proteome</keyword>
<evidence type="ECO:0000313" key="2">
    <source>
        <dbReference type="Proteomes" id="UP000814033"/>
    </source>
</evidence>
<reference evidence="1" key="1">
    <citation type="submission" date="2021-02" db="EMBL/GenBank/DDBJ databases">
        <authorList>
            <consortium name="DOE Joint Genome Institute"/>
            <person name="Ahrendt S."/>
            <person name="Looney B.P."/>
            <person name="Miyauchi S."/>
            <person name="Morin E."/>
            <person name="Drula E."/>
            <person name="Courty P.E."/>
            <person name="Chicoki N."/>
            <person name="Fauchery L."/>
            <person name="Kohler A."/>
            <person name="Kuo A."/>
            <person name="Labutti K."/>
            <person name="Pangilinan J."/>
            <person name="Lipzen A."/>
            <person name="Riley R."/>
            <person name="Andreopoulos W."/>
            <person name="He G."/>
            <person name="Johnson J."/>
            <person name="Barry K.W."/>
            <person name="Grigoriev I.V."/>
            <person name="Nagy L."/>
            <person name="Hibbett D."/>
            <person name="Henrissat B."/>
            <person name="Matheny P.B."/>
            <person name="Labbe J."/>
            <person name="Martin F."/>
        </authorList>
    </citation>
    <scope>NUCLEOTIDE SEQUENCE</scope>
    <source>
        <strain evidence="1">FP105234-sp</strain>
    </source>
</reference>
<name>A0ACB8RJZ7_9AGAM</name>
<comment type="caution">
    <text evidence="1">The sequence shown here is derived from an EMBL/GenBank/DDBJ whole genome shotgun (WGS) entry which is preliminary data.</text>
</comment>
<dbReference type="Proteomes" id="UP000814033">
    <property type="component" value="Unassembled WGS sequence"/>
</dbReference>
<evidence type="ECO:0000313" key="1">
    <source>
        <dbReference type="EMBL" id="KAI0044222.1"/>
    </source>
</evidence>